<dbReference type="Pfam" id="PF14541">
    <property type="entry name" value="TAXi_C"/>
    <property type="match status" value="1"/>
</dbReference>
<keyword evidence="3" id="KW-0964">Secreted</keyword>
<evidence type="ECO:0000256" key="4">
    <source>
        <dbReference type="ARBA" id="ARBA00022729"/>
    </source>
</evidence>
<organism evidence="7 8">
    <name type="scientific">Dioscorea cayennensis subsp. rotundata</name>
    <name type="common">White Guinea yam</name>
    <name type="synonym">Dioscorea rotundata</name>
    <dbReference type="NCBI Taxonomy" id="55577"/>
    <lineage>
        <taxon>Eukaryota</taxon>
        <taxon>Viridiplantae</taxon>
        <taxon>Streptophyta</taxon>
        <taxon>Embryophyta</taxon>
        <taxon>Tracheophyta</taxon>
        <taxon>Spermatophyta</taxon>
        <taxon>Magnoliopsida</taxon>
        <taxon>Liliopsida</taxon>
        <taxon>Dioscoreales</taxon>
        <taxon>Dioscoreaceae</taxon>
        <taxon>Dioscorea</taxon>
    </lineage>
</organism>
<accession>A0AB40BRR3</accession>
<evidence type="ECO:0000313" key="7">
    <source>
        <dbReference type="Proteomes" id="UP001515500"/>
    </source>
</evidence>
<dbReference type="RefSeq" id="XP_039128943.1">
    <property type="nucleotide sequence ID" value="XM_039273009.1"/>
</dbReference>
<dbReference type="GeneID" id="120265096"/>
<dbReference type="InterPro" id="IPR032861">
    <property type="entry name" value="TAXi_N"/>
</dbReference>
<dbReference type="AlphaFoldDB" id="A0AB40BRR3"/>
<dbReference type="Proteomes" id="UP001515500">
    <property type="component" value="Chromosome 7"/>
</dbReference>
<dbReference type="InterPro" id="IPR001461">
    <property type="entry name" value="Aspartic_peptidase_A1"/>
</dbReference>
<dbReference type="Pfam" id="PF14543">
    <property type="entry name" value="TAXi_N"/>
    <property type="match status" value="1"/>
</dbReference>
<dbReference type="FunFam" id="2.40.70.10:FF:000041">
    <property type="entry name" value="Basic 7S globulin"/>
    <property type="match status" value="1"/>
</dbReference>
<dbReference type="InterPro" id="IPR033121">
    <property type="entry name" value="PEPTIDASE_A1"/>
</dbReference>
<protein>
    <submittedName>
        <fullName evidence="8">Probable aspartic proteinase GIP2</fullName>
    </submittedName>
</protein>
<dbReference type="PANTHER" id="PTHR47965:SF22">
    <property type="entry name" value="EUKARYOTIC ASPARTYL PROTEASE FAMILY PROTEIN"/>
    <property type="match status" value="1"/>
</dbReference>
<feature type="non-terminal residue" evidence="8">
    <location>
        <position position="1"/>
    </location>
</feature>
<evidence type="ECO:0000313" key="8">
    <source>
        <dbReference type="RefSeq" id="XP_039128943.1"/>
    </source>
</evidence>
<feature type="domain" description="Peptidase A1" evidence="6">
    <location>
        <begin position="57"/>
        <end position="424"/>
    </location>
</feature>
<dbReference type="InterPro" id="IPR032799">
    <property type="entry name" value="TAXi_C"/>
</dbReference>
<dbReference type="InterPro" id="IPR021109">
    <property type="entry name" value="Peptidase_aspartic_dom_sf"/>
</dbReference>
<evidence type="ECO:0000256" key="1">
    <source>
        <dbReference type="ARBA" id="ARBA00004239"/>
    </source>
</evidence>
<dbReference type="PROSITE" id="PS51767">
    <property type="entry name" value="PEPTIDASE_A1"/>
    <property type="match status" value="1"/>
</dbReference>
<gene>
    <name evidence="8" type="primary">LOC120265096</name>
</gene>
<keyword evidence="7" id="KW-1185">Reference proteome</keyword>
<dbReference type="GO" id="GO:0006508">
    <property type="term" value="P:proteolysis"/>
    <property type="evidence" value="ECO:0007669"/>
    <property type="project" value="InterPro"/>
</dbReference>
<comment type="similarity">
    <text evidence="2">Belongs to the peptidase A1 family.</text>
</comment>
<proteinExistence type="inferred from homology"/>
<evidence type="ECO:0000259" key="6">
    <source>
        <dbReference type="PROSITE" id="PS51767"/>
    </source>
</evidence>
<name>A0AB40BRR3_DIOCR</name>
<dbReference type="GO" id="GO:0004190">
    <property type="term" value="F:aspartic-type endopeptidase activity"/>
    <property type="evidence" value="ECO:0007669"/>
    <property type="project" value="InterPro"/>
</dbReference>
<evidence type="ECO:0000256" key="5">
    <source>
        <dbReference type="SAM" id="MobiDB-lite"/>
    </source>
</evidence>
<feature type="region of interest" description="Disordered" evidence="5">
    <location>
        <begin position="1"/>
        <end position="38"/>
    </location>
</feature>
<dbReference type="PANTHER" id="PTHR47965">
    <property type="entry name" value="ASPARTYL PROTEASE-RELATED"/>
    <property type="match status" value="1"/>
</dbReference>
<reference evidence="8" key="1">
    <citation type="submission" date="2025-08" db="UniProtKB">
        <authorList>
            <consortium name="RefSeq"/>
        </authorList>
    </citation>
    <scope>IDENTIFICATION</scope>
</reference>
<dbReference type="Gene3D" id="2.40.70.10">
    <property type="entry name" value="Acid Proteases"/>
    <property type="match status" value="2"/>
</dbReference>
<dbReference type="FunFam" id="2.40.70.10:FF:000045">
    <property type="entry name" value="Basic 7S globulin"/>
    <property type="match status" value="1"/>
</dbReference>
<feature type="compositionally biased region" description="Low complexity" evidence="5">
    <location>
        <begin position="24"/>
        <end position="38"/>
    </location>
</feature>
<dbReference type="SUPFAM" id="SSF50630">
    <property type="entry name" value="Acid proteases"/>
    <property type="match status" value="1"/>
</dbReference>
<dbReference type="GO" id="GO:0005576">
    <property type="term" value="C:extracellular region"/>
    <property type="evidence" value="ECO:0007669"/>
    <property type="project" value="UniProtKB-SubCell"/>
</dbReference>
<sequence>ISTTPPSSQHHQLNGFSTPPPTSRPLHSPLPLSSPLSTQNPETLVLPVLKDISNGQYITSLYQGTPPVLSELVVDIGSRYLWVDCENNDNSSSYHPAQCNSSQCSLADATTCRTCTGSPSPGCNNNTCGLFPENSITGLSTEGDLIDDVVTFRSIDGTDATVSEFLFPCGSTSLLQGLAYGVEGMAGFGRRSMISIPYQLSSVFNIKPQFALCLSPSSFFNGFIFVGNSGNYNLGPVIDVSSILMRTPLVTNPVNAQGEASSEYFIGVSSIKIDGIEVKVNTSLLDIDDQGVGGTKISTVTAFTTMETSIYKAVTVAFIKAAKAKKMKRVAPVKPFKACYSTESINSTSAGPDVPNIDLVLGREDVYWRMFGANSMVEVKWRKALCLGLVDGGSSPRTSLVIGGKQLENIFLEFDLSTSVLGFSSSLLQRNTTCSNLNTKGIWPELKSSY</sequence>
<comment type="subcellular location">
    <subcellularLocation>
        <location evidence="1">Secreted</location>
        <location evidence="1">Extracellular space</location>
    </subcellularLocation>
</comment>
<evidence type="ECO:0000256" key="2">
    <source>
        <dbReference type="ARBA" id="ARBA00007447"/>
    </source>
</evidence>
<feature type="compositionally biased region" description="Polar residues" evidence="5">
    <location>
        <begin position="1"/>
        <end position="16"/>
    </location>
</feature>
<keyword evidence="4" id="KW-0732">Signal</keyword>
<evidence type="ECO:0000256" key="3">
    <source>
        <dbReference type="ARBA" id="ARBA00022525"/>
    </source>
</evidence>